<feature type="compositionally biased region" description="Low complexity" evidence="1">
    <location>
        <begin position="19"/>
        <end position="32"/>
    </location>
</feature>
<evidence type="ECO:0000313" key="3">
    <source>
        <dbReference type="Proteomes" id="UP000593571"/>
    </source>
</evidence>
<dbReference type="Proteomes" id="UP000593571">
    <property type="component" value="Unassembled WGS sequence"/>
</dbReference>
<organism evidence="2 3">
    <name type="scientific">Rousettus aegyptiacus</name>
    <name type="common">Egyptian fruit bat</name>
    <name type="synonym">Pteropus aegyptiacus</name>
    <dbReference type="NCBI Taxonomy" id="9407"/>
    <lineage>
        <taxon>Eukaryota</taxon>
        <taxon>Metazoa</taxon>
        <taxon>Chordata</taxon>
        <taxon>Craniata</taxon>
        <taxon>Vertebrata</taxon>
        <taxon>Euteleostomi</taxon>
        <taxon>Mammalia</taxon>
        <taxon>Eutheria</taxon>
        <taxon>Laurasiatheria</taxon>
        <taxon>Chiroptera</taxon>
        <taxon>Yinpterochiroptera</taxon>
        <taxon>Pteropodoidea</taxon>
        <taxon>Pteropodidae</taxon>
        <taxon>Rousettinae</taxon>
        <taxon>Rousettus</taxon>
    </lineage>
</organism>
<proteinExistence type="predicted"/>
<accession>A0A7J8BDW6</accession>
<dbReference type="AlphaFoldDB" id="A0A7J8BDW6"/>
<evidence type="ECO:0000313" key="2">
    <source>
        <dbReference type="EMBL" id="KAF6397067.1"/>
    </source>
</evidence>
<protein>
    <submittedName>
        <fullName evidence="2">Uncharacterized protein</fullName>
    </submittedName>
</protein>
<comment type="caution">
    <text evidence="2">The sequence shown here is derived from an EMBL/GenBank/DDBJ whole genome shotgun (WGS) entry which is preliminary data.</text>
</comment>
<evidence type="ECO:0000256" key="1">
    <source>
        <dbReference type="SAM" id="MobiDB-lite"/>
    </source>
</evidence>
<gene>
    <name evidence="2" type="ORF">HJG63_009734</name>
</gene>
<keyword evidence="3" id="KW-1185">Reference proteome</keyword>
<feature type="region of interest" description="Disordered" evidence="1">
    <location>
        <begin position="99"/>
        <end position="122"/>
    </location>
</feature>
<name>A0A7J8BDW6_ROUAE</name>
<feature type="region of interest" description="Disordered" evidence="1">
    <location>
        <begin position="16"/>
        <end position="50"/>
    </location>
</feature>
<feature type="compositionally biased region" description="Polar residues" evidence="1">
    <location>
        <begin position="113"/>
        <end position="122"/>
    </location>
</feature>
<reference evidence="2 3" key="1">
    <citation type="journal article" date="2020" name="Nature">
        <title>Six reference-quality genomes reveal evolution of bat adaptations.</title>
        <authorList>
            <person name="Jebb D."/>
            <person name="Huang Z."/>
            <person name="Pippel M."/>
            <person name="Hughes G.M."/>
            <person name="Lavrichenko K."/>
            <person name="Devanna P."/>
            <person name="Winkler S."/>
            <person name="Jermiin L.S."/>
            <person name="Skirmuntt E.C."/>
            <person name="Katzourakis A."/>
            <person name="Burkitt-Gray L."/>
            <person name="Ray D.A."/>
            <person name="Sullivan K.A.M."/>
            <person name="Roscito J.G."/>
            <person name="Kirilenko B.M."/>
            <person name="Davalos L.M."/>
            <person name="Corthals A.P."/>
            <person name="Power M.L."/>
            <person name="Jones G."/>
            <person name="Ransome R.D."/>
            <person name="Dechmann D.K.N."/>
            <person name="Locatelli A.G."/>
            <person name="Puechmaille S.J."/>
            <person name="Fedrigo O."/>
            <person name="Jarvis E.D."/>
            <person name="Hiller M."/>
            <person name="Vernes S.C."/>
            <person name="Myers E.W."/>
            <person name="Teeling E.C."/>
        </authorList>
    </citation>
    <scope>NUCLEOTIDE SEQUENCE [LARGE SCALE GENOMIC DNA]</scope>
    <source>
        <strain evidence="2">MRouAeg1</strain>
        <tissue evidence="2">Muscle</tissue>
    </source>
</reference>
<dbReference type="EMBL" id="JACASE010000017">
    <property type="protein sequence ID" value="KAF6397067.1"/>
    <property type="molecule type" value="Genomic_DNA"/>
</dbReference>
<sequence>MTRWWPRGPRRGRRRFVNTIDSTLTSDTGSSGETAAQGRAACASSGFHGPRRDALTVSRHRVTGASLSVPLSVRLPEQAAGYLEAAPWQSSLWEGRLDTAPGAGRKRRALARTSASSPVRRG</sequence>